<dbReference type="EMBL" id="BAABFL010000135">
    <property type="protein sequence ID" value="GAA4649560.1"/>
    <property type="molecule type" value="Genomic_DNA"/>
</dbReference>
<protein>
    <recommendedName>
        <fullName evidence="10">Flagellar protein FliL</fullName>
    </recommendedName>
</protein>
<evidence type="ECO:0000313" key="11">
    <source>
        <dbReference type="EMBL" id="GAA4649560.1"/>
    </source>
</evidence>
<comment type="function">
    <text evidence="1 10">Controls the rotational direction of flagella during chemotaxis.</text>
</comment>
<sequence>MSEEEAGKEQEGSSGKSTNLLLIILIVLMLVGIGGGAAAFFMMQKNASASGDPAVAEKQPPPKPIFYPLSPFVLSLTGDRRARYMQIELSIKIRDEKTREILVDYSPMIRHRLIEVLSGLPYTDVIQPEAPDKIGEHALNSLNQLFEEQGVEDPGVDDILITNLVIQ</sequence>
<dbReference type="Pfam" id="PF03748">
    <property type="entry name" value="FliL"/>
    <property type="match status" value="1"/>
</dbReference>
<evidence type="ECO:0000256" key="9">
    <source>
        <dbReference type="ARBA" id="ARBA00023136"/>
    </source>
</evidence>
<evidence type="ECO:0000256" key="10">
    <source>
        <dbReference type="RuleBase" id="RU364125"/>
    </source>
</evidence>
<evidence type="ECO:0000256" key="3">
    <source>
        <dbReference type="ARBA" id="ARBA00008281"/>
    </source>
</evidence>
<keyword evidence="12" id="KW-1185">Reference proteome</keyword>
<comment type="caution">
    <text evidence="11">The sequence shown here is derived from an EMBL/GenBank/DDBJ whole genome shotgun (WGS) entry which is preliminary data.</text>
</comment>
<evidence type="ECO:0000256" key="8">
    <source>
        <dbReference type="ARBA" id="ARBA00022989"/>
    </source>
</evidence>
<dbReference type="PANTHER" id="PTHR35091:SF2">
    <property type="entry name" value="FLAGELLAR PROTEIN FLIL"/>
    <property type="match status" value="1"/>
</dbReference>
<evidence type="ECO:0000256" key="2">
    <source>
        <dbReference type="ARBA" id="ARBA00004162"/>
    </source>
</evidence>
<keyword evidence="7 10" id="KW-0283">Flagellar rotation</keyword>
<gene>
    <name evidence="11" type="primary">fliL</name>
    <name evidence="11" type="ORF">GCM10023116_18340</name>
</gene>
<organism evidence="11 12">
    <name type="scientific">Kistimonas scapharcae</name>
    <dbReference type="NCBI Taxonomy" id="1036133"/>
    <lineage>
        <taxon>Bacteria</taxon>
        <taxon>Pseudomonadati</taxon>
        <taxon>Pseudomonadota</taxon>
        <taxon>Gammaproteobacteria</taxon>
        <taxon>Oceanospirillales</taxon>
        <taxon>Endozoicomonadaceae</taxon>
        <taxon>Kistimonas</taxon>
    </lineage>
</organism>
<name>A0ABP8V0E4_9GAMM</name>
<comment type="subcellular location">
    <subcellularLocation>
        <location evidence="10">Cell inner membrane</location>
    </subcellularLocation>
    <subcellularLocation>
        <location evidence="2">Cell membrane</location>
        <topology evidence="2">Single-pass membrane protein</topology>
    </subcellularLocation>
</comment>
<keyword evidence="6 10" id="KW-0812">Transmembrane</keyword>
<evidence type="ECO:0000256" key="6">
    <source>
        <dbReference type="ARBA" id="ARBA00022692"/>
    </source>
</evidence>
<comment type="similarity">
    <text evidence="3 10">Belongs to the FliL family.</text>
</comment>
<proteinExistence type="inferred from homology"/>
<keyword evidence="11" id="KW-0282">Flagellum</keyword>
<keyword evidence="8 10" id="KW-1133">Transmembrane helix</keyword>
<dbReference type="PANTHER" id="PTHR35091">
    <property type="entry name" value="FLAGELLAR PROTEIN FLIL"/>
    <property type="match status" value="1"/>
</dbReference>
<reference evidence="12" key="1">
    <citation type="journal article" date="2019" name="Int. J. Syst. Evol. Microbiol.">
        <title>The Global Catalogue of Microorganisms (GCM) 10K type strain sequencing project: providing services to taxonomists for standard genome sequencing and annotation.</title>
        <authorList>
            <consortium name="The Broad Institute Genomics Platform"/>
            <consortium name="The Broad Institute Genome Sequencing Center for Infectious Disease"/>
            <person name="Wu L."/>
            <person name="Ma J."/>
        </authorList>
    </citation>
    <scope>NUCLEOTIDE SEQUENCE [LARGE SCALE GENOMIC DNA]</scope>
    <source>
        <strain evidence="12">JCM 17805</strain>
    </source>
</reference>
<dbReference type="Proteomes" id="UP001500604">
    <property type="component" value="Unassembled WGS sequence"/>
</dbReference>
<keyword evidence="5 10" id="KW-0145">Chemotaxis</keyword>
<evidence type="ECO:0000256" key="5">
    <source>
        <dbReference type="ARBA" id="ARBA00022500"/>
    </source>
</evidence>
<evidence type="ECO:0000256" key="1">
    <source>
        <dbReference type="ARBA" id="ARBA00002254"/>
    </source>
</evidence>
<dbReference type="RefSeq" id="WP_345195443.1">
    <property type="nucleotide sequence ID" value="NZ_BAABFL010000135.1"/>
</dbReference>
<feature type="transmembrane region" description="Helical" evidence="10">
    <location>
        <begin position="20"/>
        <end position="41"/>
    </location>
</feature>
<accession>A0ABP8V0E4</accession>
<keyword evidence="11" id="KW-0966">Cell projection</keyword>
<evidence type="ECO:0000256" key="7">
    <source>
        <dbReference type="ARBA" id="ARBA00022779"/>
    </source>
</evidence>
<keyword evidence="11" id="KW-0969">Cilium</keyword>
<keyword evidence="4" id="KW-1003">Cell membrane</keyword>
<keyword evidence="10" id="KW-0997">Cell inner membrane</keyword>
<keyword evidence="9 10" id="KW-0472">Membrane</keyword>
<dbReference type="InterPro" id="IPR005503">
    <property type="entry name" value="FliL"/>
</dbReference>
<evidence type="ECO:0000313" key="12">
    <source>
        <dbReference type="Proteomes" id="UP001500604"/>
    </source>
</evidence>
<evidence type="ECO:0000256" key="4">
    <source>
        <dbReference type="ARBA" id="ARBA00022475"/>
    </source>
</evidence>